<gene>
    <name evidence="3" type="ORF">SteCoe_33558</name>
</gene>
<name>A0A1R2AWH1_9CILI</name>
<evidence type="ECO:0000259" key="2">
    <source>
        <dbReference type="SMART" id="SM00181"/>
    </source>
</evidence>
<dbReference type="CDD" id="cd00064">
    <property type="entry name" value="FU"/>
    <property type="match status" value="3"/>
</dbReference>
<dbReference type="PANTHER" id="PTHR23275">
    <property type="entry name" value="CABRIOLET.-RELATED"/>
    <property type="match status" value="1"/>
</dbReference>
<dbReference type="SUPFAM" id="SSF57184">
    <property type="entry name" value="Growth factor receptor domain"/>
    <property type="match status" value="3"/>
</dbReference>
<proteinExistence type="predicted"/>
<dbReference type="Gene3D" id="2.10.220.10">
    <property type="entry name" value="Hormone Receptor, Insulin-like Growth Factor Receptor 1, Chain A, domain 2"/>
    <property type="match status" value="4"/>
</dbReference>
<dbReference type="InterPro" id="IPR000742">
    <property type="entry name" value="EGF"/>
</dbReference>
<feature type="domain" description="EGF-like" evidence="2">
    <location>
        <begin position="491"/>
        <end position="522"/>
    </location>
</feature>
<feature type="domain" description="EGF-like" evidence="2">
    <location>
        <begin position="612"/>
        <end position="643"/>
    </location>
</feature>
<feature type="domain" description="EGF-like" evidence="2">
    <location>
        <begin position="393"/>
        <end position="424"/>
    </location>
</feature>
<dbReference type="EMBL" id="MPUH01001270">
    <property type="protein sequence ID" value="OMJ68866.1"/>
    <property type="molecule type" value="Genomic_DNA"/>
</dbReference>
<feature type="domain" description="EGF-like" evidence="2">
    <location>
        <begin position="662"/>
        <end position="691"/>
    </location>
</feature>
<reference evidence="3 4" key="1">
    <citation type="submission" date="2016-11" db="EMBL/GenBank/DDBJ databases">
        <title>The macronuclear genome of Stentor coeruleus: a giant cell with tiny introns.</title>
        <authorList>
            <person name="Slabodnick M."/>
            <person name="Ruby J.G."/>
            <person name="Reiff S.B."/>
            <person name="Swart E.C."/>
            <person name="Gosai S."/>
            <person name="Prabakaran S."/>
            <person name="Witkowska E."/>
            <person name="Larue G.E."/>
            <person name="Fisher S."/>
            <person name="Freeman R.M."/>
            <person name="Gunawardena J."/>
            <person name="Chu W."/>
            <person name="Stover N.A."/>
            <person name="Gregory B.D."/>
            <person name="Nowacki M."/>
            <person name="Derisi J."/>
            <person name="Roy S.W."/>
            <person name="Marshall W.F."/>
            <person name="Sood P."/>
        </authorList>
    </citation>
    <scope>NUCLEOTIDE SEQUENCE [LARGE SCALE GENOMIC DNA]</scope>
    <source>
        <strain evidence="3">WM001</strain>
    </source>
</reference>
<dbReference type="InterPro" id="IPR006212">
    <property type="entry name" value="Furin_repeat"/>
</dbReference>
<dbReference type="Proteomes" id="UP000187209">
    <property type="component" value="Unassembled WGS sequence"/>
</dbReference>
<feature type="domain" description="EGF-like" evidence="2">
    <location>
        <begin position="567"/>
        <end position="596"/>
    </location>
</feature>
<feature type="signal peptide" evidence="1">
    <location>
        <begin position="1"/>
        <end position="16"/>
    </location>
</feature>
<sequence>MFFGFVFWIAVAGGEFLNPAFDVFLRLSGGRPKEMMRNGGKEVVLMEKDQGISVYEIDDTGEKGYLVFDLHGSNNYTYCKMIVVDSGIYILSQVYIVNVLEIPNLKVPDSLQLSTFQGLFIHLSLSYTLISSSLIGTCFSKDTYPHDLFSYSESFLILSINSCYPGYLILESFSISTFTLPFSVLQSKILIFNSNMYLIMNTEDIQVYKYDLFLKQQWNLTIAKSKMVYCSIENNSLWIVAEKSIIWVSEIGKIDYRKDFEGLKISGIYKENDEVLVFGTNPDETNTLNGVLIWANTQLSIKSQRVYLNVTNFIGILTKNNKNYVILIESKSNFYTSLYTETSESALIFTAKSPFEISSCNPACKNCFGASSDECFICKYYENTLSTSFSCGICDIACLTCLGPSSSDCIDCAIDYIKISDKCYKDLKCKDGTFQSLTQGSCASCHPYCLKCIGPSSNDCLSCSPGYILDQNTCLNKCPDGKFNNNGTCFLCYSTCLTCIGITENNCLSCNNGLHLYKNSCIIKCPDNTYNDNFKCFDCIENCVKCTSSGCSQCSNGFFLQNFICEPCSLGCSQCSSLNQCSICLEGYEIKSGFCISLCNISDFWNGSQCEPCDKACLKCNNNTNANCLQCSDGYIYNDNICVDPNITCPDYYYNSFGLCLPCSNNCVKCFDSTTCIKCEFSYSLINGICQNCLDFSCQCGDKCEQCDNGVCLKCIENVFLKNGICVDQCSEGDVIDNGICYCQDKCVICANDTCVHCVTGYVPENGKCVSCPENCFDCVTSNSCSQCIDGFYFYINTCVISCPYKYSPIDNICIQCSNNCETCTSTSCLKCIEDYSSYGYYDIISGQCSNNLTCINGFSYNINKGKCEQKNNENLMMKQFLESTTFLSKLFNLG</sequence>
<keyword evidence="1" id="KW-0732">Signal</keyword>
<organism evidence="3 4">
    <name type="scientific">Stentor coeruleus</name>
    <dbReference type="NCBI Taxonomy" id="5963"/>
    <lineage>
        <taxon>Eukaryota</taxon>
        <taxon>Sar</taxon>
        <taxon>Alveolata</taxon>
        <taxon>Ciliophora</taxon>
        <taxon>Postciliodesmatophora</taxon>
        <taxon>Heterotrichea</taxon>
        <taxon>Heterotrichida</taxon>
        <taxon>Stentoridae</taxon>
        <taxon>Stentor</taxon>
    </lineage>
</organism>
<dbReference type="InterPro" id="IPR009030">
    <property type="entry name" value="Growth_fac_rcpt_cys_sf"/>
</dbReference>
<evidence type="ECO:0000313" key="4">
    <source>
        <dbReference type="Proteomes" id="UP000187209"/>
    </source>
</evidence>
<dbReference type="SMART" id="SM00261">
    <property type="entry name" value="FU"/>
    <property type="match status" value="9"/>
</dbReference>
<dbReference type="InterPro" id="IPR052798">
    <property type="entry name" value="Giardia_VSA"/>
</dbReference>
<evidence type="ECO:0000313" key="3">
    <source>
        <dbReference type="EMBL" id="OMJ68866.1"/>
    </source>
</evidence>
<keyword evidence="4" id="KW-1185">Reference proteome</keyword>
<protein>
    <recommendedName>
        <fullName evidence="2">EGF-like domain-containing protein</fullName>
    </recommendedName>
</protein>
<feature type="domain" description="EGF-like" evidence="2">
    <location>
        <begin position="771"/>
        <end position="800"/>
    </location>
</feature>
<accession>A0A1R2AWH1</accession>
<dbReference type="SMART" id="SM00181">
    <property type="entry name" value="EGF"/>
    <property type="match status" value="8"/>
</dbReference>
<feature type="domain" description="EGF-like" evidence="2">
    <location>
        <begin position="444"/>
        <end position="475"/>
    </location>
</feature>
<feature type="domain" description="EGF-like" evidence="2">
    <location>
        <begin position="538"/>
        <end position="566"/>
    </location>
</feature>
<dbReference type="OrthoDB" id="304821at2759"/>
<evidence type="ECO:0000256" key="1">
    <source>
        <dbReference type="SAM" id="SignalP"/>
    </source>
</evidence>
<dbReference type="AlphaFoldDB" id="A0A1R2AWH1"/>
<comment type="caution">
    <text evidence="3">The sequence shown here is derived from an EMBL/GenBank/DDBJ whole genome shotgun (WGS) entry which is preliminary data.</text>
</comment>
<feature type="chain" id="PRO_5010174368" description="EGF-like domain-containing protein" evidence="1">
    <location>
        <begin position="17"/>
        <end position="895"/>
    </location>
</feature>